<dbReference type="EMBL" id="CAJOBA010002447">
    <property type="protein sequence ID" value="CAF3645263.1"/>
    <property type="molecule type" value="Genomic_DNA"/>
</dbReference>
<dbReference type="Proteomes" id="UP000677228">
    <property type="component" value="Unassembled WGS sequence"/>
</dbReference>
<sequence>MDIPFSCYEPTCSPFDFYSFLKHSLSASYQFIRKFYDKHQKSTCSPSTRETVGNKKVSDIILNENNNQKHQRSINDEDDNKYAIPLQTLSPDVSKHNQEQGVFLNYIDDSTADKNSKIIEFTNDEYTPPSFIGEEPPLSASGYQVSKNAFDICNNNRTPTSPYPQSLKFIQIKNSFIVYSTSPVDSLQTPTATSIKSSFRYQQQEKSLEYIKEEETAHTCEKIEQINKMPLAINYKDDVSLLEPEITDQSITNSVRISL</sequence>
<gene>
    <name evidence="1" type="ORF">GPM918_LOCUS6414</name>
    <name evidence="2" type="ORF">OVA965_LOCUS7602</name>
    <name evidence="4" type="ORF">SRO942_LOCUS6414</name>
    <name evidence="3" type="ORF">TMI583_LOCUS7597</name>
</gene>
<comment type="caution">
    <text evidence="1">The sequence shown here is derived from an EMBL/GenBank/DDBJ whole genome shotgun (WGS) entry which is preliminary data.</text>
</comment>
<evidence type="ECO:0000313" key="3">
    <source>
        <dbReference type="EMBL" id="CAF3645263.1"/>
    </source>
</evidence>
<dbReference type="EMBL" id="CAJOBC010000987">
    <property type="protein sequence ID" value="CAF3645324.1"/>
    <property type="molecule type" value="Genomic_DNA"/>
</dbReference>
<dbReference type="EMBL" id="CAJNOQ010000987">
    <property type="protein sequence ID" value="CAF0857621.1"/>
    <property type="molecule type" value="Genomic_DNA"/>
</dbReference>
<accession>A0A813WNS0</accession>
<reference evidence="1" key="1">
    <citation type="submission" date="2021-02" db="EMBL/GenBank/DDBJ databases">
        <authorList>
            <person name="Nowell W R."/>
        </authorList>
    </citation>
    <scope>NUCLEOTIDE SEQUENCE</scope>
</reference>
<dbReference type="Proteomes" id="UP000681722">
    <property type="component" value="Unassembled WGS sequence"/>
</dbReference>
<dbReference type="Proteomes" id="UP000682733">
    <property type="component" value="Unassembled WGS sequence"/>
</dbReference>
<evidence type="ECO:0000313" key="1">
    <source>
        <dbReference type="EMBL" id="CAF0857621.1"/>
    </source>
</evidence>
<dbReference type="Proteomes" id="UP000663829">
    <property type="component" value="Unassembled WGS sequence"/>
</dbReference>
<keyword evidence="5" id="KW-1185">Reference proteome</keyword>
<evidence type="ECO:0000313" key="4">
    <source>
        <dbReference type="EMBL" id="CAF3645324.1"/>
    </source>
</evidence>
<evidence type="ECO:0000313" key="2">
    <source>
        <dbReference type="EMBL" id="CAF0860387.1"/>
    </source>
</evidence>
<dbReference type="EMBL" id="CAJNOK010002447">
    <property type="protein sequence ID" value="CAF0860387.1"/>
    <property type="molecule type" value="Genomic_DNA"/>
</dbReference>
<protein>
    <submittedName>
        <fullName evidence="1">Uncharacterized protein</fullName>
    </submittedName>
</protein>
<proteinExistence type="predicted"/>
<evidence type="ECO:0000313" key="5">
    <source>
        <dbReference type="Proteomes" id="UP000663829"/>
    </source>
</evidence>
<dbReference type="AlphaFoldDB" id="A0A813WNS0"/>
<name>A0A813WNS0_9BILA</name>
<organism evidence="1 5">
    <name type="scientific">Didymodactylos carnosus</name>
    <dbReference type="NCBI Taxonomy" id="1234261"/>
    <lineage>
        <taxon>Eukaryota</taxon>
        <taxon>Metazoa</taxon>
        <taxon>Spiralia</taxon>
        <taxon>Gnathifera</taxon>
        <taxon>Rotifera</taxon>
        <taxon>Eurotatoria</taxon>
        <taxon>Bdelloidea</taxon>
        <taxon>Philodinida</taxon>
        <taxon>Philodinidae</taxon>
        <taxon>Didymodactylos</taxon>
    </lineage>
</organism>